<evidence type="ECO:0000313" key="2">
    <source>
        <dbReference type="EMBL" id="ANP46337.1"/>
    </source>
</evidence>
<dbReference type="SMART" id="SM00464">
    <property type="entry name" value="LON"/>
    <property type="match status" value="1"/>
</dbReference>
<dbReference type="PANTHER" id="PTHR46732:SF8">
    <property type="entry name" value="ATP-DEPENDENT PROTEASE LA (LON) DOMAIN PROTEIN"/>
    <property type="match status" value="1"/>
</dbReference>
<protein>
    <submittedName>
        <fullName evidence="2">Peptidase S16</fullName>
    </submittedName>
</protein>
<dbReference type="PANTHER" id="PTHR46732">
    <property type="entry name" value="ATP-DEPENDENT PROTEASE LA (LON) DOMAIN PROTEIN"/>
    <property type="match status" value="1"/>
</dbReference>
<gene>
    <name evidence="2" type="ORF">ATE48_10630</name>
</gene>
<organism evidence="2 3">
    <name type="scientific">Candidatus Viadribacter manganicus</name>
    <dbReference type="NCBI Taxonomy" id="1759059"/>
    <lineage>
        <taxon>Bacteria</taxon>
        <taxon>Pseudomonadati</taxon>
        <taxon>Pseudomonadota</taxon>
        <taxon>Alphaproteobacteria</taxon>
        <taxon>Hyphomonadales</taxon>
        <taxon>Hyphomonadaceae</taxon>
        <taxon>Candidatus Viadribacter</taxon>
    </lineage>
</organism>
<dbReference type="InterPro" id="IPR046336">
    <property type="entry name" value="Lon_prtase_N_sf"/>
</dbReference>
<dbReference type="InterPro" id="IPR003111">
    <property type="entry name" value="Lon_prtase_N"/>
</dbReference>
<dbReference type="Pfam" id="PF02190">
    <property type="entry name" value="LON_substr_bdg"/>
    <property type="match status" value="1"/>
</dbReference>
<evidence type="ECO:0000259" key="1">
    <source>
        <dbReference type="PROSITE" id="PS51787"/>
    </source>
</evidence>
<name>A0A1B1AIE5_9PROT</name>
<dbReference type="OrthoDB" id="9806457at2"/>
<dbReference type="PROSITE" id="PS51787">
    <property type="entry name" value="LON_N"/>
    <property type="match status" value="1"/>
</dbReference>
<feature type="domain" description="Lon N-terminal" evidence="1">
    <location>
        <begin position="16"/>
        <end position="208"/>
    </location>
</feature>
<proteinExistence type="predicted"/>
<accession>A0A1B1AIE5</accession>
<dbReference type="EMBL" id="CP013244">
    <property type="protein sequence ID" value="ANP46337.1"/>
    <property type="molecule type" value="Genomic_DNA"/>
</dbReference>
<dbReference type="KEGG" id="cbot:ATE48_10630"/>
<dbReference type="STRING" id="1759059.ATE48_10630"/>
<sequence>MSAFGYRKPADLPQTIPLFPLVGAILMPRGVLALNVFEPRYLNMVDDALAGDRLIGMIQPATGEEDNPVPDLSDVGTVGRITAFSETEDGRYLITLTGICRFDLNQELEPGTPYRQALVSYDAFEDDFTQARGERIDRDGLIKSLKSYASLHGFVVDWDSVEQAPTETIVNVAAQICPFDPAAKQAMLEAVTLEDRTNALLALLEWDRAAGDDPRPIQ</sequence>
<dbReference type="SUPFAM" id="SSF88697">
    <property type="entry name" value="PUA domain-like"/>
    <property type="match status" value="1"/>
</dbReference>
<dbReference type="InParanoid" id="A0A1B1AIE5"/>
<reference evidence="2 3" key="1">
    <citation type="submission" date="2015-11" db="EMBL/GenBank/DDBJ databases">
        <title>Whole-Genome Sequence of Candidatus Oderbacter manganicum from the National Park Lower Oder Valley, Germany.</title>
        <authorList>
            <person name="Braun B."/>
            <person name="Liere K."/>
            <person name="Szewzyk U."/>
        </authorList>
    </citation>
    <scope>NUCLEOTIDE SEQUENCE [LARGE SCALE GENOMIC DNA]</scope>
    <source>
        <strain evidence="2 3">OTSz_A_272</strain>
    </source>
</reference>
<dbReference type="AlphaFoldDB" id="A0A1B1AIE5"/>
<keyword evidence="3" id="KW-1185">Reference proteome</keyword>
<evidence type="ECO:0000313" key="3">
    <source>
        <dbReference type="Proteomes" id="UP000092498"/>
    </source>
</evidence>
<dbReference type="RefSeq" id="WP_066771209.1">
    <property type="nucleotide sequence ID" value="NZ_CP013244.1"/>
</dbReference>
<dbReference type="Gene3D" id="2.30.130.40">
    <property type="entry name" value="LON domain-like"/>
    <property type="match status" value="1"/>
</dbReference>
<dbReference type="Proteomes" id="UP000092498">
    <property type="component" value="Chromosome"/>
</dbReference>
<dbReference type="InterPro" id="IPR015947">
    <property type="entry name" value="PUA-like_sf"/>
</dbReference>